<dbReference type="AlphaFoldDB" id="A0AAW1QJR8"/>
<proteinExistence type="predicted"/>
<evidence type="ECO:0000313" key="2">
    <source>
        <dbReference type="Proteomes" id="UP001438707"/>
    </source>
</evidence>
<organism evidence="1 2">
    <name type="scientific">Apatococcus lobatus</name>
    <dbReference type="NCBI Taxonomy" id="904363"/>
    <lineage>
        <taxon>Eukaryota</taxon>
        <taxon>Viridiplantae</taxon>
        <taxon>Chlorophyta</taxon>
        <taxon>core chlorophytes</taxon>
        <taxon>Trebouxiophyceae</taxon>
        <taxon>Chlorellales</taxon>
        <taxon>Chlorellaceae</taxon>
        <taxon>Apatococcus</taxon>
    </lineage>
</organism>
<protein>
    <submittedName>
        <fullName evidence="1">Uncharacterized protein</fullName>
    </submittedName>
</protein>
<dbReference type="EMBL" id="JALJOS010000036">
    <property type="protein sequence ID" value="KAK9821677.1"/>
    <property type="molecule type" value="Genomic_DNA"/>
</dbReference>
<dbReference type="Proteomes" id="UP001438707">
    <property type="component" value="Unassembled WGS sequence"/>
</dbReference>
<reference evidence="1 2" key="1">
    <citation type="journal article" date="2024" name="Nat. Commun.">
        <title>Phylogenomics reveals the evolutionary origins of lichenization in chlorophyte algae.</title>
        <authorList>
            <person name="Puginier C."/>
            <person name="Libourel C."/>
            <person name="Otte J."/>
            <person name="Skaloud P."/>
            <person name="Haon M."/>
            <person name="Grisel S."/>
            <person name="Petersen M."/>
            <person name="Berrin J.G."/>
            <person name="Delaux P.M."/>
            <person name="Dal Grande F."/>
            <person name="Keller J."/>
        </authorList>
    </citation>
    <scope>NUCLEOTIDE SEQUENCE [LARGE SCALE GENOMIC DNA]</scope>
    <source>
        <strain evidence="1 2">SAG 2145</strain>
    </source>
</reference>
<name>A0AAW1QJR8_9CHLO</name>
<comment type="caution">
    <text evidence="1">The sequence shown here is derived from an EMBL/GenBank/DDBJ whole genome shotgun (WGS) entry which is preliminary data.</text>
</comment>
<keyword evidence="2" id="KW-1185">Reference proteome</keyword>
<accession>A0AAW1QJR8</accession>
<gene>
    <name evidence="1" type="ORF">WJX74_007562</name>
</gene>
<sequence>MQPWHKLSAASRWAFVWHTNPWCLFQTRRMQSKFLRHFWHGRPRLPLHLSYGITLLQEHLERAGTSLQQQQPEAELRAAERAHAACCQPH</sequence>
<evidence type="ECO:0000313" key="1">
    <source>
        <dbReference type="EMBL" id="KAK9821677.1"/>
    </source>
</evidence>